<reference evidence="1 2" key="1">
    <citation type="submission" date="2018-06" db="EMBL/GenBank/DDBJ databases">
        <authorList>
            <consortium name="Pathogen Informatics"/>
            <person name="Doyle S."/>
        </authorList>
    </citation>
    <scope>NUCLEOTIDE SEQUENCE [LARGE SCALE GENOMIC DNA]</scope>
    <source>
        <strain evidence="1 2">NCTC11224</strain>
    </source>
</reference>
<protein>
    <submittedName>
        <fullName evidence="1">Uncharacterized protein</fullName>
    </submittedName>
</protein>
<name>A0A2X2U6T8_9FIRM</name>
<evidence type="ECO:0000313" key="2">
    <source>
        <dbReference type="Proteomes" id="UP000251853"/>
    </source>
</evidence>
<proteinExistence type="predicted"/>
<accession>A0A2X2U6T8</accession>
<dbReference type="AlphaFoldDB" id="A0A2X2U6T8"/>
<dbReference type="EMBL" id="UAVW01000003">
    <property type="protein sequence ID" value="SQB10127.1"/>
    <property type="molecule type" value="Genomic_DNA"/>
</dbReference>
<gene>
    <name evidence="1" type="ORF">NCTC11224_01434</name>
</gene>
<evidence type="ECO:0000313" key="1">
    <source>
        <dbReference type="EMBL" id="SQB10127.1"/>
    </source>
</evidence>
<dbReference type="Proteomes" id="UP000251853">
    <property type="component" value="Unassembled WGS sequence"/>
</dbReference>
<organism evidence="1 2">
    <name type="scientific">Enterocloster clostridioformis</name>
    <dbReference type="NCBI Taxonomy" id="1531"/>
    <lineage>
        <taxon>Bacteria</taxon>
        <taxon>Bacillati</taxon>
        <taxon>Bacillota</taxon>
        <taxon>Clostridia</taxon>
        <taxon>Lachnospirales</taxon>
        <taxon>Lachnospiraceae</taxon>
        <taxon>Enterocloster</taxon>
    </lineage>
</organism>
<keyword evidence="2" id="KW-1185">Reference proteome</keyword>
<sequence>MEYIPDQNRQDRFYRTECRARQQDMLSALYFFLVC</sequence>